<evidence type="ECO:0000313" key="7">
    <source>
        <dbReference type="EMBL" id="CEQ04895.1"/>
    </source>
</evidence>
<dbReference type="PANTHER" id="PTHR42953">
    <property type="entry name" value="HIGH-AFFINITY ZINC UPTAKE SYSTEM PROTEIN ZNUA-RELATED"/>
    <property type="match status" value="1"/>
</dbReference>
<dbReference type="Pfam" id="PF01297">
    <property type="entry name" value="ZnuA"/>
    <property type="match status" value="1"/>
</dbReference>
<name>A0A0C7GA32_PARSO</name>
<dbReference type="AlphaFoldDB" id="A0A0C7GA32"/>
<dbReference type="GO" id="GO:0007155">
    <property type="term" value="P:cell adhesion"/>
    <property type="evidence" value="ECO:0007669"/>
    <property type="project" value="InterPro"/>
</dbReference>
<feature type="chain" id="PRO_5039572227" evidence="6">
    <location>
        <begin position="22"/>
        <end position="342"/>
    </location>
</feature>
<dbReference type="GO" id="GO:0046872">
    <property type="term" value="F:metal ion binding"/>
    <property type="evidence" value="ECO:0007669"/>
    <property type="project" value="InterPro"/>
</dbReference>
<dbReference type="PANTHER" id="PTHR42953:SF3">
    <property type="entry name" value="HIGH-AFFINITY ZINC UPTAKE SYSTEM PROTEIN ZNUA"/>
    <property type="match status" value="1"/>
</dbReference>
<evidence type="ECO:0000256" key="1">
    <source>
        <dbReference type="ARBA" id="ARBA00011028"/>
    </source>
</evidence>
<accession>A0A0C7GA32</accession>
<sequence length="342" mass="39197">MRKITVIVMSTLLMISSILTGCTRTESKENDKNNISSKKDKLKIVTTLFPQYDFAKQIAGDKADVKMILSPGQDSHSFEPTPEDIKKIQNADIFIYNGGEAEEWIEKIIDSVDTKKVNAIKMMDYVKAVKEEEVEGMEPEVEYDHDHDHDKEKSQKHDDNDNHNHEEEYDEHIWTSPKNAKGMVEAIKNTLVKVDNTNEKYYNANYEKYTKKLDELDKSLINTVAKAKRKMIVLGDKFPFRYLAKDYGLTYRAAFNGCSTQTEPSIETVTYLIKTVRENKIPVIYHIEMSNKKIAKTISDETGAKVLLLHSAHNVTKEDFDKGITYIDIMNNNIGNLKEGLQ</sequence>
<evidence type="ECO:0000313" key="8">
    <source>
        <dbReference type="Proteomes" id="UP000049127"/>
    </source>
</evidence>
<organism evidence="7 8">
    <name type="scientific">Paraclostridium sordellii</name>
    <name type="common">Clostridium sordellii</name>
    <dbReference type="NCBI Taxonomy" id="1505"/>
    <lineage>
        <taxon>Bacteria</taxon>
        <taxon>Bacillati</taxon>
        <taxon>Bacillota</taxon>
        <taxon>Clostridia</taxon>
        <taxon>Peptostreptococcales</taxon>
        <taxon>Peptostreptococcaceae</taxon>
        <taxon>Paraclostridium</taxon>
    </lineage>
</organism>
<dbReference type="SUPFAM" id="SSF53807">
    <property type="entry name" value="Helical backbone' metal receptor"/>
    <property type="match status" value="1"/>
</dbReference>
<gene>
    <name evidence="7" type="primary">adcA</name>
    <name evidence="7" type="ORF">R28058_26121</name>
</gene>
<proteinExistence type="inferred from homology"/>
<evidence type="ECO:0000256" key="6">
    <source>
        <dbReference type="SAM" id="SignalP"/>
    </source>
</evidence>
<evidence type="ECO:0000256" key="5">
    <source>
        <dbReference type="SAM" id="MobiDB-lite"/>
    </source>
</evidence>
<feature type="signal peptide" evidence="6">
    <location>
        <begin position="1"/>
        <end position="21"/>
    </location>
</feature>
<dbReference type="RefSeq" id="WP_055337046.1">
    <property type="nucleotide sequence ID" value="NZ_CDNF01000031.1"/>
</dbReference>
<feature type="region of interest" description="Disordered" evidence="5">
    <location>
        <begin position="139"/>
        <end position="175"/>
    </location>
</feature>
<dbReference type="PROSITE" id="PS51257">
    <property type="entry name" value="PROKAR_LIPOPROTEIN"/>
    <property type="match status" value="1"/>
</dbReference>
<dbReference type="InterPro" id="IPR050492">
    <property type="entry name" value="Bact_metal-bind_prot9"/>
</dbReference>
<evidence type="ECO:0000256" key="2">
    <source>
        <dbReference type="ARBA" id="ARBA00022448"/>
    </source>
</evidence>
<dbReference type="InterPro" id="IPR006127">
    <property type="entry name" value="ZnuA-like"/>
</dbReference>
<dbReference type="OrthoDB" id="9810636at2"/>
<evidence type="ECO:0000256" key="4">
    <source>
        <dbReference type="RuleBase" id="RU003512"/>
    </source>
</evidence>
<dbReference type="PRINTS" id="PR00691">
    <property type="entry name" value="ADHESINB"/>
</dbReference>
<evidence type="ECO:0000256" key="3">
    <source>
        <dbReference type="ARBA" id="ARBA00022729"/>
    </source>
</evidence>
<reference evidence="8" key="1">
    <citation type="submission" date="2015-01" db="EMBL/GenBank/DDBJ databases">
        <authorList>
            <person name="Aslett M.A."/>
            <person name="De Silva N."/>
        </authorList>
    </citation>
    <scope>NUCLEOTIDE SEQUENCE [LARGE SCALE GENOMIC DNA]</scope>
    <source>
        <strain evidence="8">R28058</strain>
    </source>
</reference>
<keyword evidence="2 4" id="KW-0813">Transport</keyword>
<dbReference type="InterPro" id="IPR006129">
    <property type="entry name" value="AdhesinB"/>
</dbReference>
<comment type="similarity">
    <text evidence="1 4">Belongs to the bacterial solute-binding protein 9 family.</text>
</comment>
<dbReference type="EMBL" id="CEKZ01000022">
    <property type="protein sequence ID" value="CEQ04895.1"/>
    <property type="molecule type" value="Genomic_DNA"/>
</dbReference>
<dbReference type="InterPro" id="IPR006128">
    <property type="entry name" value="Lipoprotein_PsaA-like"/>
</dbReference>
<dbReference type="GO" id="GO:0030001">
    <property type="term" value="P:metal ion transport"/>
    <property type="evidence" value="ECO:0007669"/>
    <property type="project" value="InterPro"/>
</dbReference>
<dbReference type="Proteomes" id="UP000049127">
    <property type="component" value="Unassembled WGS sequence"/>
</dbReference>
<keyword evidence="3 6" id="KW-0732">Signal</keyword>
<dbReference type="Gene3D" id="3.40.50.1980">
    <property type="entry name" value="Nitrogenase molybdenum iron protein domain"/>
    <property type="match status" value="2"/>
</dbReference>
<protein>
    <submittedName>
        <fullName evidence="7">Metal ABC transporter periplasmic protein</fullName>
    </submittedName>
</protein>
<feature type="compositionally biased region" description="Basic and acidic residues" evidence="5">
    <location>
        <begin position="142"/>
        <end position="166"/>
    </location>
</feature>
<dbReference type="PRINTS" id="PR00690">
    <property type="entry name" value="ADHESNFAMILY"/>
</dbReference>